<feature type="binding site" evidence="5">
    <location>
        <position position="4"/>
    </location>
    <ligand>
        <name>Mg(2+)</name>
        <dbReference type="ChEBI" id="CHEBI:18420"/>
    </ligand>
</feature>
<dbReference type="InterPro" id="IPR029060">
    <property type="entry name" value="PIN-like_dom_sf"/>
</dbReference>
<dbReference type="GO" id="GO:0016788">
    <property type="term" value="F:hydrolase activity, acting on ester bonds"/>
    <property type="evidence" value="ECO:0007669"/>
    <property type="project" value="InterPro"/>
</dbReference>
<evidence type="ECO:0000313" key="8">
    <source>
        <dbReference type="Proteomes" id="UP000067461"/>
    </source>
</evidence>
<dbReference type="HAMAP" id="MF_00265">
    <property type="entry name" value="VapC_Nob1"/>
    <property type="match status" value="1"/>
</dbReference>
<evidence type="ECO:0000256" key="2">
    <source>
        <dbReference type="ARBA" id="ARBA00022722"/>
    </source>
</evidence>
<dbReference type="AlphaFoldDB" id="A0A060NJN4"/>
<organism evidence="7 8">
    <name type="scientific">Serpentinimonas raichei</name>
    <dbReference type="NCBI Taxonomy" id="1458425"/>
    <lineage>
        <taxon>Bacteria</taxon>
        <taxon>Pseudomonadati</taxon>
        <taxon>Pseudomonadota</taxon>
        <taxon>Betaproteobacteria</taxon>
        <taxon>Burkholderiales</taxon>
        <taxon>Comamonadaceae</taxon>
        <taxon>Serpentinimonas</taxon>
    </lineage>
</organism>
<evidence type="ECO:0000256" key="3">
    <source>
        <dbReference type="ARBA" id="ARBA00022723"/>
    </source>
</evidence>
<keyword evidence="4 5" id="KW-0378">Hydrolase</keyword>
<keyword evidence="2 5" id="KW-0540">Nuclease</keyword>
<dbReference type="EMBL" id="AP014568">
    <property type="protein sequence ID" value="BAO81375.1"/>
    <property type="molecule type" value="Genomic_DNA"/>
</dbReference>
<dbReference type="GO" id="GO:0004540">
    <property type="term" value="F:RNA nuclease activity"/>
    <property type="evidence" value="ECO:0007669"/>
    <property type="project" value="InterPro"/>
</dbReference>
<evidence type="ECO:0000256" key="5">
    <source>
        <dbReference type="HAMAP-Rule" id="MF_00265"/>
    </source>
</evidence>
<keyword evidence="5" id="KW-0800">Toxin</keyword>
<proteinExistence type="inferred from homology"/>
<evidence type="ECO:0000313" key="7">
    <source>
        <dbReference type="EMBL" id="BAO81375.1"/>
    </source>
</evidence>
<dbReference type="EC" id="3.1.-.-" evidence="5"/>
<dbReference type="GO" id="GO:0000287">
    <property type="term" value="F:magnesium ion binding"/>
    <property type="evidence" value="ECO:0007669"/>
    <property type="project" value="UniProtKB-UniRule"/>
</dbReference>
<keyword evidence="8" id="KW-1185">Reference proteome</keyword>
<dbReference type="InterPro" id="IPR006226">
    <property type="entry name" value="Mtu_PIN"/>
</dbReference>
<dbReference type="KEGG" id="cbaa:SRAA_1521"/>
<evidence type="ECO:0000256" key="4">
    <source>
        <dbReference type="ARBA" id="ARBA00022801"/>
    </source>
</evidence>
<feature type="domain" description="PIN" evidence="6">
    <location>
        <begin position="3"/>
        <end position="133"/>
    </location>
</feature>
<evidence type="ECO:0000256" key="1">
    <source>
        <dbReference type="ARBA" id="ARBA00022649"/>
    </source>
</evidence>
<feature type="binding site" evidence="5">
    <location>
        <position position="109"/>
    </location>
    <ligand>
        <name>Mg(2+)</name>
        <dbReference type="ChEBI" id="CHEBI:18420"/>
    </ligand>
</feature>
<evidence type="ECO:0000259" key="6">
    <source>
        <dbReference type="Pfam" id="PF01850"/>
    </source>
</evidence>
<comment type="cofactor">
    <cofactor evidence="5">
        <name>Mg(2+)</name>
        <dbReference type="ChEBI" id="CHEBI:18420"/>
    </cofactor>
</comment>
<dbReference type="InterPro" id="IPR022907">
    <property type="entry name" value="VapC_family"/>
</dbReference>
<dbReference type="NCBIfam" id="TIGR00028">
    <property type="entry name" value="Mtu_PIN_fam"/>
    <property type="match status" value="1"/>
</dbReference>
<protein>
    <recommendedName>
        <fullName evidence="5">Ribonuclease VapC</fullName>
        <shortName evidence="5">RNase VapC</shortName>
        <ecNumber evidence="5">3.1.-.-</ecNumber>
    </recommendedName>
    <alternativeName>
        <fullName evidence="5">Toxin VapC</fullName>
    </alternativeName>
</protein>
<keyword evidence="1 5" id="KW-1277">Toxin-antitoxin system</keyword>
<keyword evidence="3 5" id="KW-0479">Metal-binding</keyword>
<keyword evidence="5" id="KW-0460">Magnesium</keyword>
<dbReference type="GO" id="GO:0090729">
    <property type="term" value="F:toxin activity"/>
    <property type="evidence" value="ECO:0007669"/>
    <property type="project" value="UniProtKB-KW"/>
</dbReference>
<dbReference type="STRING" id="1458425.SRAA_1521"/>
<dbReference type="InterPro" id="IPR002716">
    <property type="entry name" value="PIN_dom"/>
</dbReference>
<sequence length="149" mass="16115">MTPDVNVLVAASRTDHPHHEAARAWLEAALNASAVQQPLAILPMVAAGFVRLVTHPKVFREPTPIAAALEFMHALLDAPGVYLPALGQEWPEVERLCAQLGLTGNAIPDAWIAAAAQHHHLHLVTFDKGFRRLLKPSRVTVLKAVAPSL</sequence>
<dbReference type="Proteomes" id="UP000067461">
    <property type="component" value="Chromosome"/>
</dbReference>
<comment type="function">
    <text evidence="5">Toxic component of a toxin-antitoxin (TA) system. An RNase.</text>
</comment>
<dbReference type="GO" id="GO:0045926">
    <property type="term" value="P:negative regulation of growth"/>
    <property type="evidence" value="ECO:0007669"/>
    <property type="project" value="UniProtKB-ARBA"/>
</dbReference>
<accession>A0A060NJN4</accession>
<name>A0A060NJN4_9BURK</name>
<dbReference type="RefSeq" id="WP_045531862.1">
    <property type="nucleotide sequence ID" value="NZ_AP014568.1"/>
</dbReference>
<gene>
    <name evidence="5" type="primary">vapC</name>
    <name evidence="7" type="ORF">SRAA_1521</name>
</gene>
<dbReference type="OrthoDB" id="556169at2"/>
<dbReference type="HOGENOM" id="CLU_145365_0_0_4"/>
<reference evidence="7 8" key="1">
    <citation type="journal article" date="2014" name="Nat. Commun.">
        <title>Physiological and genomic features of highly alkaliphilic hydrogen-utilizing Betaproteobacteria from a continental serpentinizing site.</title>
        <authorList>
            <person name="Suzuki S."/>
            <person name="Kuenen J.G."/>
            <person name="Schipper K."/>
            <person name="van der Velde S."/>
            <person name="Ishii S."/>
            <person name="Wu A."/>
            <person name="Sorokin D.Y."/>
            <person name="Tenney A."/>
            <person name="Meng X.Y."/>
            <person name="Morrill P.L."/>
            <person name="Kamagata Y."/>
            <person name="Muyzer G."/>
            <person name="Nealson K.H."/>
        </authorList>
    </citation>
    <scope>NUCLEOTIDE SEQUENCE [LARGE SCALE GENOMIC DNA]</scope>
    <source>
        <strain evidence="7 8">A1</strain>
    </source>
</reference>
<dbReference type="Pfam" id="PF01850">
    <property type="entry name" value="PIN"/>
    <property type="match status" value="1"/>
</dbReference>
<dbReference type="Gene3D" id="3.40.50.1010">
    <property type="entry name" value="5'-nuclease"/>
    <property type="match status" value="1"/>
</dbReference>
<dbReference type="SUPFAM" id="SSF88723">
    <property type="entry name" value="PIN domain-like"/>
    <property type="match status" value="1"/>
</dbReference>
<comment type="similarity">
    <text evidence="5">Belongs to the PINc/VapC protein family.</text>
</comment>